<sequence>MRSWVLLLSAISASLASVFSLVLPFGLFLHLYHGSLLVSASERVSSRAIEVLLYLTPFLILFAFFVFLIILSGLKAPKKVFEIKQIFKAIVIVGLSWFSFIFLIQFLDGAVHNFAESLFFGMIALLLMLLPLIVGIVSGNMMYLIVNKRLFDRFGYNKLNGNKMNKLKHSPL</sequence>
<accession>A0A3A8FAU1</accession>
<name>A0A3A8FAU1_9GAMM</name>
<protein>
    <submittedName>
        <fullName evidence="2">Uncharacterized protein</fullName>
    </submittedName>
</protein>
<dbReference type="Proteomes" id="UP000280405">
    <property type="component" value="Unassembled WGS sequence"/>
</dbReference>
<gene>
    <name evidence="2" type="ORF">D7V20_03450</name>
</gene>
<dbReference type="OrthoDB" id="6695244at2"/>
<feature type="transmembrane region" description="Helical" evidence="1">
    <location>
        <begin position="51"/>
        <end position="74"/>
    </location>
</feature>
<reference evidence="2 3" key="1">
    <citation type="submission" date="2018-09" db="EMBL/GenBank/DDBJ databases">
        <title>The draft genome of Acinetobacter spp. strains.</title>
        <authorList>
            <person name="Qin J."/>
            <person name="Feng Y."/>
            <person name="Zong Z."/>
        </authorList>
    </citation>
    <scope>NUCLEOTIDE SEQUENCE [LARGE SCALE GENOMIC DNA]</scope>
    <source>
        <strain evidence="2 3">WCHAc060115</strain>
    </source>
</reference>
<dbReference type="AlphaFoldDB" id="A0A3A8FAU1"/>
<keyword evidence="1" id="KW-0472">Membrane</keyword>
<evidence type="ECO:0000313" key="2">
    <source>
        <dbReference type="EMBL" id="RKG40140.1"/>
    </source>
</evidence>
<organism evidence="2 3">
    <name type="scientific">Acinetobacter rongchengensis</name>
    <dbReference type="NCBI Taxonomy" id="2419601"/>
    <lineage>
        <taxon>Bacteria</taxon>
        <taxon>Pseudomonadati</taxon>
        <taxon>Pseudomonadota</taxon>
        <taxon>Gammaproteobacteria</taxon>
        <taxon>Moraxellales</taxon>
        <taxon>Moraxellaceae</taxon>
        <taxon>Acinetobacter</taxon>
    </lineage>
</organism>
<feature type="transmembrane region" description="Helical" evidence="1">
    <location>
        <begin position="86"/>
        <end position="107"/>
    </location>
</feature>
<keyword evidence="1" id="KW-1133">Transmembrane helix</keyword>
<keyword evidence="1" id="KW-0812">Transmembrane</keyword>
<proteinExistence type="predicted"/>
<dbReference type="EMBL" id="RAXT01000003">
    <property type="protein sequence ID" value="RKG40140.1"/>
    <property type="molecule type" value="Genomic_DNA"/>
</dbReference>
<comment type="caution">
    <text evidence="2">The sequence shown here is derived from an EMBL/GenBank/DDBJ whole genome shotgun (WGS) entry which is preliminary data.</text>
</comment>
<dbReference type="RefSeq" id="WP_120382931.1">
    <property type="nucleotide sequence ID" value="NZ_RAXT01000003.1"/>
</dbReference>
<keyword evidence="3" id="KW-1185">Reference proteome</keyword>
<evidence type="ECO:0000313" key="3">
    <source>
        <dbReference type="Proteomes" id="UP000280405"/>
    </source>
</evidence>
<feature type="transmembrane region" description="Helical" evidence="1">
    <location>
        <begin position="119"/>
        <end position="146"/>
    </location>
</feature>
<evidence type="ECO:0000256" key="1">
    <source>
        <dbReference type="SAM" id="Phobius"/>
    </source>
</evidence>